<dbReference type="GO" id="GO:0032259">
    <property type="term" value="P:methylation"/>
    <property type="evidence" value="ECO:0007669"/>
    <property type="project" value="UniProtKB-KW"/>
</dbReference>
<dbReference type="RefSeq" id="WP_154398364.1">
    <property type="nucleotide sequence ID" value="NZ_WKLT01000081.1"/>
</dbReference>
<evidence type="ECO:0000313" key="6">
    <source>
        <dbReference type="EMBL" id="MRY60675.1"/>
    </source>
</evidence>
<dbReference type="InterPro" id="IPR001091">
    <property type="entry name" value="RM_Methyltransferase"/>
</dbReference>
<evidence type="ECO:0000313" key="7">
    <source>
        <dbReference type="Proteomes" id="UP000463337"/>
    </source>
</evidence>
<evidence type="ECO:0000256" key="3">
    <source>
        <dbReference type="ARBA" id="ARBA00022679"/>
    </source>
</evidence>
<evidence type="ECO:0000256" key="1">
    <source>
        <dbReference type="ARBA" id="ARBA00006594"/>
    </source>
</evidence>
<keyword evidence="3" id="KW-0808">Transferase</keyword>
<dbReference type="EMBL" id="WKLT01000081">
    <property type="protein sequence ID" value="MRY60675.1"/>
    <property type="molecule type" value="Genomic_DNA"/>
</dbReference>
<dbReference type="PROSITE" id="PS00092">
    <property type="entry name" value="N6_MTASE"/>
    <property type="match status" value="1"/>
</dbReference>
<evidence type="ECO:0000256" key="4">
    <source>
        <dbReference type="RuleBase" id="RU362026"/>
    </source>
</evidence>
<comment type="similarity">
    <text evidence="1 4">Belongs to the N(4)/N(6)-methyltransferase family.</text>
</comment>
<protein>
    <recommendedName>
        <fullName evidence="4">Methyltransferase</fullName>
        <ecNumber evidence="4">2.1.1.-</ecNumber>
    </recommendedName>
</protein>
<dbReference type="AlphaFoldDB" id="A0A7K0GP42"/>
<reference evidence="6 7" key="1">
    <citation type="journal article" date="2019" name="Nat. Med.">
        <title>A library of human gut bacterial isolates paired with longitudinal multiomics data enables mechanistic microbiome research.</title>
        <authorList>
            <person name="Poyet M."/>
            <person name="Groussin M."/>
            <person name="Gibbons S.M."/>
            <person name="Avila-Pacheco J."/>
            <person name="Jiang X."/>
            <person name="Kearney S.M."/>
            <person name="Perrotta A.R."/>
            <person name="Berdy B."/>
            <person name="Zhao S."/>
            <person name="Lieberman T.D."/>
            <person name="Swanson P.K."/>
            <person name="Smith M."/>
            <person name="Roesemann S."/>
            <person name="Alexander J.E."/>
            <person name="Rich S.A."/>
            <person name="Livny J."/>
            <person name="Vlamakis H."/>
            <person name="Clish C."/>
            <person name="Bullock K."/>
            <person name="Deik A."/>
            <person name="Scott J."/>
            <person name="Pierce K.A."/>
            <person name="Xavier R.J."/>
            <person name="Alm E.J."/>
        </authorList>
    </citation>
    <scope>NUCLEOTIDE SEQUENCE [LARGE SCALE GENOMIC DNA]</scope>
    <source>
        <strain evidence="6 7">BIOML-A41</strain>
    </source>
</reference>
<dbReference type="Proteomes" id="UP000463337">
    <property type="component" value="Unassembled WGS sequence"/>
</dbReference>
<keyword evidence="2" id="KW-0489">Methyltransferase</keyword>
<proteinExistence type="inferred from homology"/>
<dbReference type="InterPro" id="IPR029063">
    <property type="entry name" value="SAM-dependent_MTases_sf"/>
</dbReference>
<feature type="domain" description="DNA methylase N-4/N-6" evidence="5">
    <location>
        <begin position="26"/>
        <end position="112"/>
    </location>
</feature>
<name>A0A7K0GP42_PARDI</name>
<gene>
    <name evidence="6" type="ORF">GKD59_22885</name>
</gene>
<comment type="caution">
    <text evidence="6">The sequence shown here is derived from an EMBL/GenBank/DDBJ whole genome shotgun (WGS) entry which is preliminary data.</text>
</comment>
<dbReference type="Pfam" id="PF01555">
    <property type="entry name" value="N6_N4_Mtase"/>
    <property type="match status" value="2"/>
</dbReference>
<dbReference type="EC" id="2.1.1.-" evidence="4"/>
<dbReference type="GO" id="GO:0008170">
    <property type="term" value="F:N-methyltransferase activity"/>
    <property type="evidence" value="ECO:0007669"/>
    <property type="project" value="InterPro"/>
</dbReference>
<dbReference type="InterPro" id="IPR002941">
    <property type="entry name" value="DNA_methylase_N4/N6"/>
</dbReference>
<dbReference type="Gene3D" id="3.40.50.150">
    <property type="entry name" value="Vaccinia Virus protein VP39"/>
    <property type="match status" value="2"/>
</dbReference>
<dbReference type="GO" id="GO:0003677">
    <property type="term" value="F:DNA binding"/>
    <property type="evidence" value="ECO:0007669"/>
    <property type="project" value="InterPro"/>
</dbReference>
<dbReference type="PRINTS" id="PR00508">
    <property type="entry name" value="S21N4MTFRASE"/>
</dbReference>
<sequence>MIAPLPPLLLRGDCLVELARIPDGSVDSVVCDPPYGLEFMGKAWDKYTPLDFELWCAKWAAECYRILKPGGHLLAFGGSRTWHRLAAGIEDAGFEIRDSIAWLYSQGFPKSMNVSKAIDKAAGAQREVVGRLRGAHNGSVVGLGEAPSMASEYDATAAATDAAREWEGWGTALKPAFEPVVVARKPLGEKTVAANVLAHGTGALSIDATRIGTEGGTRAIPRGTTGKTRMSTNFAMQEADTVAAGGRWPANVVLDESQAVALDEQSGTTKSKRVTGRRTGKADATSYGAFAGQDEVTMGHDDMGGASRFFYVAPIDELEERFIYGAKAPKSERPVVDGVAHPTVKSLKVMRWLCRLVTPPGGVVVDPFAGSGTTLEAAYLEGFESIGVEMTPEYWPLIAARIERVTR</sequence>
<evidence type="ECO:0000256" key="2">
    <source>
        <dbReference type="ARBA" id="ARBA00022603"/>
    </source>
</evidence>
<organism evidence="6 7">
    <name type="scientific">Parabacteroides distasonis</name>
    <dbReference type="NCBI Taxonomy" id="823"/>
    <lineage>
        <taxon>Bacteria</taxon>
        <taxon>Pseudomonadati</taxon>
        <taxon>Bacteroidota</taxon>
        <taxon>Bacteroidia</taxon>
        <taxon>Bacteroidales</taxon>
        <taxon>Tannerellaceae</taxon>
        <taxon>Parabacteroides</taxon>
    </lineage>
</organism>
<dbReference type="InterPro" id="IPR002052">
    <property type="entry name" value="DNA_methylase_N6_adenine_CS"/>
</dbReference>
<dbReference type="SUPFAM" id="SSF53335">
    <property type="entry name" value="S-adenosyl-L-methionine-dependent methyltransferases"/>
    <property type="match status" value="1"/>
</dbReference>
<feature type="domain" description="DNA methylase N-4/N-6" evidence="5">
    <location>
        <begin position="339"/>
        <end position="398"/>
    </location>
</feature>
<accession>A0A7K0GP42</accession>
<evidence type="ECO:0000259" key="5">
    <source>
        <dbReference type="Pfam" id="PF01555"/>
    </source>
</evidence>